<comment type="caution">
    <text evidence="1">The sequence shown here is derived from an EMBL/GenBank/DDBJ whole genome shotgun (WGS) entry which is preliminary data.</text>
</comment>
<evidence type="ECO:0000313" key="2">
    <source>
        <dbReference type="Proteomes" id="UP001372338"/>
    </source>
</evidence>
<dbReference type="EMBL" id="JAYWIO010000006">
    <property type="protein sequence ID" value="KAK7257217.1"/>
    <property type="molecule type" value="Genomic_DNA"/>
</dbReference>
<dbReference type="AlphaFoldDB" id="A0AAN9EH24"/>
<gene>
    <name evidence="1" type="ORF">RIF29_31024</name>
</gene>
<dbReference type="Proteomes" id="UP001372338">
    <property type="component" value="Unassembled WGS sequence"/>
</dbReference>
<accession>A0AAN9EH24</accession>
<name>A0AAN9EH24_CROPI</name>
<sequence>MDVEDADYVVSDSSFLLDTYSRQSEVLSPEDLAWVDSCLNKDSNIPESDWNPLKDVLLEIISSQPQPFSTDREDIETLPSAVVERFESINLGRNLESSTHYVESSSEPSSTYNINPISLAVESSADEIPEPSSTFMGNPFLPTYNEDVRENDTTDLGLDLDFSTYEVEHASENIFRIWDLNIPTEEVELVKQLDKALSENYFSTVSSSFNDSGKWKDLKEVSVDDLIGAIADLSLNNKV</sequence>
<organism evidence="1 2">
    <name type="scientific">Crotalaria pallida</name>
    <name type="common">Smooth rattlebox</name>
    <name type="synonym">Crotalaria striata</name>
    <dbReference type="NCBI Taxonomy" id="3830"/>
    <lineage>
        <taxon>Eukaryota</taxon>
        <taxon>Viridiplantae</taxon>
        <taxon>Streptophyta</taxon>
        <taxon>Embryophyta</taxon>
        <taxon>Tracheophyta</taxon>
        <taxon>Spermatophyta</taxon>
        <taxon>Magnoliopsida</taxon>
        <taxon>eudicotyledons</taxon>
        <taxon>Gunneridae</taxon>
        <taxon>Pentapetalae</taxon>
        <taxon>rosids</taxon>
        <taxon>fabids</taxon>
        <taxon>Fabales</taxon>
        <taxon>Fabaceae</taxon>
        <taxon>Papilionoideae</taxon>
        <taxon>50 kb inversion clade</taxon>
        <taxon>genistoids sensu lato</taxon>
        <taxon>core genistoids</taxon>
        <taxon>Crotalarieae</taxon>
        <taxon>Crotalaria</taxon>
    </lineage>
</organism>
<dbReference type="PANTHER" id="PTHR36388">
    <property type="entry name" value="OS02G0469000 PROTEIN"/>
    <property type="match status" value="1"/>
</dbReference>
<evidence type="ECO:0000313" key="1">
    <source>
        <dbReference type="EMBL" id="KAK7257217.1"/>
    </source>
</evidence>
<proteinExistence type="predicted"/>
<dbReference type="PANTHER" id="PTHR36388:SF1">
    <property type="entry name" value="OS02G0469000 PROTEIN"/>
    <property type="match status" value="1"/>
</dbReference>
<reference evidence="1 2" key="1">
    <citation type="submission" date="2024-01" db="EMBL/GenBank/DDBJ databases">
        <title>The genomes of 5 underutilized Papilionoideae crops provide insights into root nodulation and disease resistanc.</title>
        <authorList>
            <person name="Yuan L."/>
        </authorList>
    </citation>
    <scope>NUCLEOTIDE SEQUENCE [LARGE SCALE GENOMIC DNA]</scope>
    <source>
        <strain evidence="1">ZHUSHIDOU_FW_LH</strain>
        <tissue evidence="1">Leaf</tissue>
    </source>
</reference>
<keyword evidence="2" id="KW-1185">Reference proteome</keyword>
<protein>
    <submittedName>
        <fullName evidence="1">Uncharacterized protein</fullName>
    </submittedName>
</protein>